<evidence type="ECO:0000313" key="13">
    <source>
        <dbReference type="Proteomes" id="UP000023152"/>
    </source>
</evidence>
<dbReference type="Gene3D" id="3.40.30.10">
    <property type="entry name" value="Glutaredoxin"/>
    <property type="match status" value="1"/>
</dbReference>
<name>X6M5B8_RETFI</name>
<evidence type="ECO:0000259" key="11">
    <source>
        <dbReference type="PROSITE" id="PS51352"/>
    </source>
</evidence>
<dbReference type="PANTHER" id="PTHR42801">
    <property type="entry name" value="THIOREDOXIN-DEPENDENT PEROXIDE REDUCTASE"/>
    <property type="match status" value="1"/>
</dbReference>
<dbReference type="AlphaFoldDB" id="X6M5B8"/>
<dbReference type="EC" id="1.11.1.24" evidence="2"/>
<dbReference type="InterPro" id="IPR050924">
    <property type="entry name" value="Peroxiredoxin_BCP/PrxQ"/>
</dbReference>
<keyword evidence="3" id="KW-0575">Peroxidase</keyword>
<evidence type="ECO:0000256" key="3">
    <source>
        <dbReference type="ARBA" id="ARBA00022559"/>
    </source>
</evidence>
<evidence type="ECO:0000256" key="10">
    <source>
        <dbReference type="ARBA" id="ARBA00049091"/>
    </source>
</evidence>
<accession>X6M5B8</accession>
<comment type="subunit">
    <text evidence="1">Monomer.</text>
</comment>
<evidence type="ECO:0000313" key="12">
    <source>
        <dbReference type="EMBL" id="ETO09109.1"/>
    </source>
</evidence>
<evidence type="ECO:0000256" key="7">
    <source>
        <dbReference type="ARBA" id="ARBA00023284"/>
    </source>
</evidence>
<dbReference type="InterPro" id="IPR024706">
    <property type="entry name" value="Peroxiredoxin_AhpC-typ"/>
</dbReference>
<dbReference type="OrthoDB" id="338622at2759"/>
<proteinExistence type="inferred from homology"/>
<keyword evidence="5" id="KW-0560">Oxidoreductase</keyword>
<dbReference type="InterPro" id="IPR013766">
    <property type="entry name" value="Thioredoxin_domain"/>
</dbReference>
<comment type="catalytic activity">
    <reaction evidence="10">
        <text>a hydroperoxide + [thioredoxin]-dithiol = an alcohol + [thioredoxin]-disulfide + H2O</text>
        <dbReference type="Rhea" id="RHEA:62620"/>
        <dbReference type="Rhea" id="RHEA-COMP:10698"/>
        <dbReference type="Rhea" id="RHEA-COMP:10700"/>
        <dbReference type="ChEBI" id="CHEBI:15377"/>
        <dbReference type="ChEBI" id="CHEBI:29950"/>
        <dbReference type="ChEBI" id="CHEBI:30879"/>
        <dbReference type="ChEBI" id="CHEBI:35924"/>
        <dbReference type="ChEBI" id="CHEBI:50058"/>
        <dbReference type="EC" id="1.11.1.24"/>
    </reaction>
</comment>
<sequence length="157" mass="17634">MAQASKTSLKVGDNAPDFKDVAAVVQDKTKNVSLGDFKGKYVVLYFYPKDDTPGDEFSKSLKDFEKANSVILGASEDNEQSHKEFSCKKKYTVSLLSDPSQKLVKNYGATDEGFGRRTTFLISPEGRIAHIWPLGKDRDMKKHVEQVLQTIQQLQKK</sequence>
<dbReference type="CDD" id="cd03017">
    <property type="entry name" value="PRX_BCP"/>
    <property type="match status" value="1"/>
</dbReference>
<dbReference type="GO" id="GO:0008379">
    <property type="term" value="F:thioredoxin peroxidase activity"/>
    <property type="evidence" value="ECO:0007669"/>
    <property type="project" value="TreeGrafter"/>
</dbReference>
<evidence type="ECO:0000256" key="2">
    <source>
        <dbReference type="ARBA" id="ARBA00013017"/>
    </source>
</evidence>
<evidence type="ECO:0000256" key="9">
    <source>
        <dbReference type="ARBA" id="ARBA00038489"/>
    </source>
</evidence>
<evidence type="ECO:0000256" key="8">
    <source>
        <dbReference type="ARBA" id="ARBA00032824"/>
    </source>
</evidence>
<dbReference type="Pfam" id="PF00578">
    <property type="entry name" value="AhpC-TSA"/>
    <property type="match status" value="1"/>
</dbReference>
<keyword evidence="7" id="KW-0676">Redox-active center</keyword>
<evidence type="ECO:0000256" key="6">
    <source>
        <dbReference type="ARBA" id="ARBA00023157"/>
    </source>
</evidence>
<feature type="domain" description="Thioredoxin" evidence="11">
    <location>
        <begin position="9"/>
        <end position="156"/>
    </location>
</feature>
<dbReference type="GO" id="GO:0045454">
    <property type="term" value="P:cell redox homeostasis"/>
    <property type="evidence" value="ECO:0007669"/>
    <property type="project" value="TreeGrafter"/>
</dbReference>
<dbReference type="OMA" id="CTAQLCD"/>
<dbReference type="GO" id="GO:0034599">
    <property type="term" value="P:cellular response to oxidative stress"/>
    <property type="evidence" value="ECO:0007669"/>
    <property type="project" value="TreeGrafter"/>
</dbReference>
<dbReference type="PIRSF" id="PIRSF000239">
    <property type="entry name" value="AHPC"/>
    <property type="match status" value="1"/>
</dbReference>
<gene>
    <name evidence="12" type="ORF">RFI_28279</name>
</gene>
<organism evidence="12 13">
    <name type="scientific">Reticulomyxa filosa</name>
    <dbReference type="NCBI Taxonomy" id="46433"/>
    <lineage>
        <taxon>Eukaryota</taxon>
        <taxon>Sar</taxon>
        <taxon>Rhizaria</taxon>
        <taxon>Retaria</taxon>
        <taxon>Foraminifera</taxon>
        <taxon>Monothalamids</taxon>
        <taxon>Reticulomyxidae</taxon>
        <taxon>Reticulomyxa</taxon>
    </lineage>
</organism>
<dbReference type="PROSITE" id="PS51352">
    <property type="entry name" value="THIOREDOXIN_2"/>
    <property type="match status" value="1"/>
</dbReference>
<comment type="similarity">
    <text evidence="9">Belongs to the peroxiredoxin family. BCP/PrxQ subfamily.</text>
</comment>
<dbReference type="InterPro" id="IPR000866">
    <property type="entry name" value="AhpC/TSA"/>
</dbReference>
<evidence type="ECO:0000256" key="5">
    <source>
        <dbReference type="ARBA" id="ARBA00023002"/>
    </source>
</evidence>
<dbReference type="SUPFAM" id="SSF52833">
    <property type="entry name" value="Thioredoxin-like"/>
    <property type="match status" value="1"/>
</dbReference>
<dbReference type="PANTHER" id="PTHR42801:SF4">
    <property type="entry name" value="AHPC_TSA FAMILY PROTEIN"/>
    <property type="match status" value="1"/>
</dbReference>
<dbReference type="Proteomes" id="UP000023152">
    <property type="component" value="Unassembled WGS sequence"/>
</dbReference>
<dbReference type="GO" id="GO:0005737">
    <property type="term" value="C:cytoplasm"/>
    <property type="evidence" value="ECO:0007669"/>
    <property type="project" value="TreeGrafter"/>
</dbReference>
<reference evidence="12 13" key="1">
    <citation type="journal article" date="2013" name="Curr. Biol.">
        <title>The Genome of the Foraminiferan Reticulomyxa filosa.</title>
        <authorList>
            <person name="Glockner G."/>
            <person name="Hulsmann N."/>
            <person name="Schleicher M."/>
            <person name="Noegel A.A."/>
            <person name="Eichinger L."/>
            <person name="Gallinger C."/>
            <person name="Pawlowski J."/>
            <person name="Sierra R."/>
            <person name="Euteneuer U."/>
            <person name="Pillet L."/>
            <person name="Moustafa A."/>
            <person name="Platzer M."/>
            <person name="Groth M."/>
            <person name="Szafranski K."/>
            <person name="Schliwa M."/>
        </authorList>
    </citation>
    <scope>NUCLEOTIDE SEQUENCE [LARGE SCALE GENOMIC DNA]</scope>
</reference>
<dbReference type="EMBL" id="ASPP01024358">
    <property type="protein sequence ID" value="ETO09109.1"/>
    <property type="molecule type" value="Genomic_DNA"/>
</dbReference>
<keyword evidence="4" id="KW-0049">Antioxidant</keyword>
<keyword evidence="6" id="KW-1015">Disulfide bond</keyword>
<comment type="caution">
    <text evidence="12">The sequence shown here is derived from an EMBL/GenBank/DDBJ whole genome shotgun (WGS) entry which is preliminary data.</text>
</comment>
<protein>
    <recommendedName>
        <fullName evidence="2">thioredoxin-dependent peroxiredoxin</fullName>
        <ecNumber evidence="2">1.11.1.24</ecNumber>
    </recommendedName>
    <alternativeName>
        <fullName evidence="8">Thioredoxin peroxidase</fullName>
    </alternativeName>
</protein>
<keyword evidence="13" id="KW-1185">Reference proteome</keyword>
<dbReference type="InterPro" id="IPR036249">
    <property type="entry name" value="Thioredoxin-like_sf"/>
</dbReference>
<evidence type="ECO:0000256" key="1">
    <source>
        <dbReference type="ARBA" id="ARBA00011245"/>
    </source>
</evidence>
<evidence type="ECO:0000256" key="4">
    <source>
        <dbReference type="ARBA" id="ARBA00022862"/>
    </source>
</evidence>